<sequence>MAAGAPPSPVEATLTRVMKTYIDTKLDDTPSMMAQLVFSFLCLEIREQHLSGPVPELEKCKIM</sequence>
<dbReference type="EMBL" id="JAENGZ010002965">
    <property type="protein sequence ID" value="KAG6942471.1"/>
    <property type="molecule type" value="Genomic_DNA"/>
</dbReference>
<protein>
    <submittedName>
        <fullName evidence="1">Uncharacterized protein</fullName>
    </submittedName>
</protein>
<name>A0A8T1TL82_9STRA</name>
<dbReference type="OrthoDB" id="126614at2759"/>
<dbReference type="Proteomes" id="UP000688947">
    <property type="component" value="Unassembled WGS sequence"/>
</dbReference>
<proteinExistence type="predicted"/>
<reference evidence="1" key="1">
    <citation type="submission" date="2021-01" db="EMBL/GenBank/DDBJ databases">
        <title>Phytophthora aleatoria, a newly-described species from Pinus radiata is distinct from Phytophthora cactorum isolates based on comparative genomics.</title>
        <authorList>
            <person name="Mcdougal R."/>
            <person name="Panda P."/>
            <person name="Williams N."/>
            <person name="Studholme D.J."/>
        </authorList>
    </citation>
    <scope>NUCLEOTIDE SEQUENCE</scope>
    <source>
        <strain evidence="1">NZFS 3830</strain>
    </source>
</reference>
<evidence type="ECO:0000313" key="1">
    <source>
        <dbReference type="EMBL" id="KAG6942471.1"/>
    </source>
</evidence>
<comment type="caution">
    <text evidence="1">The sequence shown here is derived from an EMBL/GenBank/DDBJ whole genome shotgun (WGS) entry which is preliminary data.</text>
</comment>
<gene>
    <name evidence="1" type="ORF">JG687_00019038</name>
</gene>
<dbReference type="AlphaFoldDB" id="A0A8T1TL82"/>
<organism evidence="1 2">
    <name type="scientific">Phytophthora cactorum</name>
    <dbReference type="NCBI Taxonomy" id="29920"/>
    <lineage>
        <taxon>Eukaryota</taxon>
        <taxon>Sar</taxon>
        <taxon>Stramenopiles</taxon>
        <taxon>Oomycota</taxon>
        <taxon>Peronosporomycetes</taxon>
        <taxon>Peronosporales</taxon>
        <taxon>Peronosporaceae</taxon>
        <taxon>Phytophthora</taxon>
    </lineage>
</organism>
<accession>A0A8T1TL82</accession>
<evidence type="ECO:0000313" key="2">
    <source>
        <dbReference type="Proteomes" id="UP000688947"/>
    </source>
</evidence>